<feature type="region of interest" description="Disordered" evidence="5">
    <location>
        <begin position="478"/>
        <end position="522"/>
    </location>
</feature>
<feature type="compositionally biased region" description="Basic and acidic residues" evidence="5">
    <location>
        <begin position="1085"/>
        <end position="1099"/>
    </location>
</feature>
<proteinExistence type="predicted"/>
<organism evidence="8 9">
    <name type="scientific">Keguizhuia sedimenti</name>
    <dbReference type="NCBI Taxonomy" id="3064264"/>
    <lineage>
        <taxon>Bacteria</taxon>
        <taxon>Pseudomonadati</taxon>
        <taxon>Pseudomonadota</taxon>
        <taxon>Betaproteobacteria</taxon>
        <taxon>Burkholderiales</taxon>
        <taxon>Oxalobacteraceae</taxon>
        <taxon>Keguizhuia</taxon>
    </lineage>
</organism>
<dbReference type="Pfam" id="PF04357">
    <property type="entry name" value="TamB"/>
    <property type="match status" value="1"/>
</dbReference>
<dbReference type="InterPro" id="IPR007452">
    <property type="entry name" value="TamB_C"/>
</dbReference>
<evidence type="ECO:0000256" key="3">
    <source>
        <dbReference type="ARBA" id="ARBA00022989"/>
    </source>
</evidence>
<evidence type="ECO:0000256" key="6">
    <source>
        <dbReference type="SAM" id="Phobius"/>
    </source>
</evidence>
<comment type="subcellular location">
    <subcellularLocation>
        <location evidence="1">Membrane</location>
        <topology evidence="1">Single-pass membrane protein</topology>
    </subcellularLocation>
</comment>
<feature type="region of interest" description="Disordered" evidence="5">
    <location>
        <begin position="1085"/>
        <end position="1105"/>
    </location>
</feature>
<protein>
    <submittedName>
        <fullName evidence="8">Translocation/assembly module TamB domain-containing protein</fullName>
    </submittedName>
</protein>
<keyword evidence="9" id="KW-1185">Reference proteome</keyword>
<feature type="transmembrane region" description="Helical" evidence="6">
    <location>
        <begin position="28"/>
        <end position="50"/>
    </location>
</feature>
<keyword evidence="4 6" id="KW-0472">Membrane</keyword>
<gene>
    <name evidence="8" type="ORF">Q8A64_17575</name>
</gene>
<evidence type="ECO:0000259" key="7">
    <source>
        <dbReference type="Pfam" id="PF04357"/>
    </source>
</evidence>
<keyword evidence="3 6" id="KW-1133">Transmembrane helix</keyword>
<evidence type="ECO:0000256" key="2">
    <source>
        <dbReference type="ARBA" id="ARBA00022692"/>
    </source>
</evidence>
<dbReference type="Proteomes" id="UP001225596">
    <property type="component" value="Unassembled WGS sequence"/>
</dbReference>
<sequence length="1356" mass="145073">MRKETSDSQPAPPSHGAAQWGTRFARAFLWLIGTFVLLLAVLVSTLYFAVRTETGTRLLWDNLSRLIPGQISGELIDGTLGNGLTLRNVCYVNGETVFRIDRLRARWIMTNDPLALTVQYLRIGTVEARLPPSPDDDKPPVLPQRLTLPLALDLREVLVNKVVIRREDKETVYSNIRLQARSDSVNHVLQSLEADTPVGHASAQLKLNGNAPFETTGTASLSGTLKDQHYKLKTDLSGTLSALSVKANAASGDFNGKADIQATPFDRVPVRRAEIHVDAFNPNTFNPAWPKARLTMDTLLAPVSEHAEKDMKSLLAVAGPVSLVNAQPGPWNEGLLPLASAKAEILLTKSVRRLSQLTIRLDGNATLGGAGEFDENGRGQLALTADALDLHALHSALKPTELDGPISVKLADTSQTLDLKLSDSDIGVEAQAQFVPEQITLRQATLSSGEAQLQVSGQMARGEKSDFALKGTLRQFDPSRFLAQQTAPEKRGSKGKTKSRNKSGNNRDSKRTPPKTRSPFQANINMDLQAQGSLKPELNAELDFDIKDSSYAGQPMTGSGQLQVSGKRMLSGDAQLRIAGNRASLKGSFGEPPNQLAFDIDAPALARLGFGLSGAVKATGVLRGTVDQPHLTASYNARNLKAGDLAVASLTGNAAFGGLPESAPDAETRLKLTARDLRSSGVRMNALNIDMNGTYSNHSLRIAAAGTLGALRADLSAAAQGRLQRTEQGLAWAGTVSRLENRSTPQMSLGAPVAVDYAPGRVEIGSARVTLARALIRLQHLRYDGESLSTAGSVSQLDTGHLLSIYREFSDAPLPIDSTLVLNGEWDLVLGKTPGGSARIERTRGDLSVERDAREIPLGINQLALRANLDGKQISLEAAAQATRIGRFDGQGSIALEPEARLSLPDQGSALSARIRAQIPKLQNLTALAGPTVNIDGVATADMTISGSMGDPVLSGTVNGDRLGLTLYDQGVRLRDGIARLRIDNDIVDIQQFELRGGKGFLRATGRIPLDRSSPDLKANIVADKLQILSGPAGRLTLSGQATASNVDQQLFIGGKFTVDRALFTLPEKRAPELSDDVVIIRDSKSGKQDEAPGTDQEKPAGPFSPRVSIVVDLGDRFLFEGAGADLRLAGTIRIESAPGETLQAYGTVRVVEGMYEAFGAELEIERGILNFQGPLNNPNINILAMRREQEVAAGVQITGTIKQPRVELVSEPAVSEDEKLSWLVFGRSGGGTDTGQAQSAAKGAALGLLNKLGGNRIGEKLGLDEFSIGKSEFGLDGAQVVNLGKELTDRLFIGFEQSLASAASVVKLTYELSRHWSVVLRGGDVTGIDMAFNKRFDHILRPQRKQASPNEASGK</sequence>
<dbReference type="PANTHER" id="PTHR36985">
    <property type="entry name" value="TRANSLOCATION AND ASSEMBLY MODULE SUBUNIT TAMB"/>
    <property type="match status" value="1"/>
</dbReference>
<accession>A0ABU1BT94</accession>
<evidence type="ECO:0000256" key="5">
    <source>
        <dbReference type="SAM" id="MobiDB-lite"/>
    </source>
</evidence>
<evidence type="ECO:0000256" key="4">
    <source>
        <dbReference type="ARBA" id="ARBA00023136"/>
    </source>
</evidence>
<keyword evidence="2 6" id="KW-0812">Transmembrane</keyword>
<evidence type="ECO:0000256" key="1">
    <source>
        <dbReference type="ARBA" id="ARBA00004167"/>
    </source>
</evidence>
<dbReference type="PANTHER" id="PTHR36985:SF1">
    <property type="entry name" value="TRANSLOCATION AND ASSEMBLY MODULE SUBUNIT TAMB"/>
    <property type="match status" value="1"/>
</dbReference>
<evidence type="ECO:0000313" key="8">
    <source>
        <dbReference type="EMBL" id="MDQ9172225.1"/>
    </source>
</evidence>
<comment type="caution">
    <text evidence="8">The sequence shown here is derived from an EMBL/GenBank/DDBJ whole genome shotgun (WGS) entry which is preliminary data.</text>
</comment>
<reference evidence="8 9" key="1">
    <citation type="submission" date="2023-08" db="EMBL/GenBank/DDBJ databases">
        <title>Oxalobacteraceae gen .nov., isolated from river sludge outside the plant.</title>
        <authorList>
            <person name="Zhao S.Y."/>
        </authorList>
    </citation>
    <scope>NUCLEOTIDE SEQUENCE [LARGE SCALE GENOMIC DNA]</scope>
    <source>
        <strain evidence="8 9">R-40</strain>
    </source>
</reference>
<dbReference type="EMBL" id="JAUYVH010000018">
    <property type="protein sequence ID" value="MDQ9172225.1"/>
    <property type="molecule type" value="Genomic_DNA"/>
</dbReference>
<feature type="domain" description="Translocation and assembly module TamB C-terminal" evidence="7">
    <location>
        <begin position="997"/>
        <end position="1337"/>
    </location>
</feature>
<evidence type="ECO:0000313" key="9">
    <source>
        <dbReference type="Proteomes" id="UP001225596"/>
    </source>
</evidence>
<name>A0ABU1BT94_9BURK</name>
<dbReference type="RefSeq" id="WP_338438242.1">
    <property type="nucleotide sequence ID" value="NZ_JAUYVH010000018.1"/>
</dbReference>